<dbReference type="AlphaFoldDB" id="A0AAD7HPQ4"/>
<evidence type="ECO:0000313" key="2">
    <source>
        <dbReference type="Proteomes" id="UP001215598"/>
    </source>
</evidence>
<evidence type="ECO:0000313" key="1">
    <source>
        <dbReference type="EMBL" id="KAJ7725478.1"/>
    </source>
</evidence>
<accession>A0AAD7HPQ4</accession>
<reference evidence="1" key="1">
    <citation type="submission" date="2023-03" db="EMBL/GenBank/DDBJ databases">
        <title>Massive genome expansion in bonnet fungi (Mycena s.s.) driven by repeated elements and novel gene families across ecological guilds.</title>
        <authorList>
            <consortium name="Lawrence Berkeley National Laboratory"/>
            <person name="Harder C.B."/>
            <person name="Miyauchi S."/>
            <person name="Viragh M."/>
            <person name="Kuo A."/>
            <person name="Thoen E."/>
            <person name="Andreopoulos B."/>
            <person name="Lu D."/>
            <person name="Skrede I."/>
            <person name="Drula E."/>
            <person name="Henrissat B."/>
            <person name="Morin E."/>
            <person name="Kohler A."/>
            <person name="Barry K."/>
            <person name="LaButti K."/>
            <person name="Morin E."/>
            <person name="Salamov A."/>
            <person name="Lipzen A."/>
            <person name="Mereny Z."/>
            <person name="Hegedus B."/>
            <person name="Baldrian P."/>
            <person name="Stursova M."/>
            <person name="Weitz H."/>
            <person name="Taylor A."/>
            <person name="Grigoriev I.V."/>
            <person name="Nagy L.G."/>
            <person name="Martin F."/>
            <person name="Kauserud H."/>
        </authorList>
    </citation>
    <scope>NUCLEOTIDE SEQUENCE</scope>
    <source>
        <strain evidence="1">CBHHK182m</strain>
    </source>
</reference>
<gene>
    <name evidence="1" type="ORF">B0H16DRAFT_280537</name>
</gene>
<dbReference type="EMBL" id="JARKIB010000194">
    <property type="protein sequence ID" value="KAJ7725478.1"/>
    <property type="molecule type" value="Genomic_DNA"/>
</dbReference>
<name>A0AAD7HPQ4_9AGAR</name>
<organism evidence="1 2">
    <name type="scientific">Mycena metata</name>
    <dbReference type="NCBI Taxonomy" id="1033252"/>
    <lineage>
        <taxon>Eukaryota</taxon>
        <taxon>Fungi</taxon>
        <taxon>Dikarya</taxon>
        <taxon>Basidiomycota</taxon>
        <taxon>Agaricomycotina</taxon>
        <taxon>Agaricomycetes</taxon>
        <taxon>Agaricomycetidae</taxon>
        <taxon>Agaricales</taxon>
        <taxon>Marasmiineae</taxon>
        <taxon>Mycenaceae</taxon>
        <taxon>Mycena</taxon>
    </lineage>
</organism>
<sequence length="419" mass="46100">MDVPPPCVLSHLLPSHPPLPVPNVACWLLPPSSPRFPPAPRFPTAAARLVRVHTATAYVRGRRALRVLAQRTCFLPIPSSHAHPLPSLPRPLPLVPSSRLASLRRRHHRCSPRPSRPHVQTPFPASIPPLCIPPHNAPAPTRVHLALCTGCCLRALAPTLGANSVRVQTSLPRVRRVRRVSAPTHACARGPSLRASCSTRRIDAAIPSALSIHTLLPHSLPLPPSLSSPLAFPSPVPITHTPFRLTASPSLSPFPRVRPAVVYTTHPRRVDCTRDCTGCRLRALASVLGMNAVRAQMSLPRVRRACRLLACAHTYMWARTEFARGAQVSALPPIPAARLFLHPLHTHTPSHPLPSSSSYPDLYPHPAPHRLFVVRTMYIYEFTLHIKSPLGLFEFSLAKLGGIDGKTHRGFKNLRTRRY</sequence>
<dbReference type="Proteomes" id="UP001215598">
    <property type="component" value="Unassembled WGS sequence"/>
</dbReference>
<proteinExistence type="predicted"/>
<comment type="caution">
    <text evidence="1">The sequence shown here is derived from an EMBL/GenBank/DDBJ whole genome shotgun (WGS) entry which is preliminary data.</text>
</comment>
<keyword evidence="2" id="KW-1185">Reference proteome</keyword>
<protein>
    <submittedName>
        <fullName evidence="1">Uncharacterized protein</fullName>
    </submittedName>
</protein>